<organism evidence="1 2">
    <name type="scientific">Panaeolus cyanescens</name>
    <dbReference type="NCBI Taxonomy" id="181874"/>
    <lineage>
        <taxon>Eukaryota</taxon>
        <taxon>Fungi</taxon>
        <taxon>Dikarya</taxon>
        <taxon>Basidiomycota</taxon>
        <taxon>Agaricomycotina</taxon>
        <taxon>Agaricomycetes</taxon>
        <taxon>Agaricomycetidae</taxon>
        <taxon>Agaricales</taxon>
        <taxon>Agaricineae</taxon>
        <taxon>Galeropsidaceae</taxon>
        <taxon>Panaeolus</taxon>
    </lineage>
</organism>
<gene>
    <name evidence="1" type="ORF">CVT24_006985</name>
</gene>
<dbReference type="EMBL" id="NHTK01005800">
    <property type="protein sequence ID" value="PPQ73728.1"/>
    <property type="molecule type" value="Genomic_DNA"/>
</dbReference>
<keyword evidence="2" id="KW-1185">Reference proteome</keyword>
<evidence type="ECO:0000313" key="1">
    <source>
        <dbReference type="EMBL" id="PPQ73728.1"/>
    </source>
</evidence>
<proteinExistence type="predicted"/>
<name>A0A409W5I0_9AGAR</name>
<evidence type="ECO:0000313" key="2">
    <source>
        <dbReference type="Proteomes" id="UP000284842"/>
    </source>
</evidence>
<dbReference type="InParanoid" id="A0A409W5I0"/>
<dbReference type="Proteomes" id="UP000284842">
    <property type="component" value="Unassembled WGS sequence"/>
</dbReference>
<dbReference type="AlphaFoldDB" id="A0A409W5I0"/>
<comment type="caution">
    <text evidence="1">The sequence shown here is derived from an EMBL/GenBank/DDBJ whole genome shotgun (WGS) entry which is preliminary data.</text>
</comment>
<dbReference type="OrthoDB" id="5763814at2759"/>
<reference evidence="1 2" key="1">
    <citation type="journal article" date="2018" name="Evol. Lett.">
        <title>Horizontal gene cluster transfer increased hallucinogenic mushroom diversity.</title>
        <authorList>
            <person name="Reynolds H.T."/>
            <person name="Vijayakumar V."/>
            <person name="Gluck-Thaler E."/>
            <person name="Korotkin H.B."/>
            <person name="Matheny P.B."/>
            <person name="Slot J.C."/>
        </authorList>
    </citation>
    <scope>NUCLEOTIDE SEQUENCE [LARGE SCALE GENOMIC DNA]</scope>
    <source>
        <strain evidence="1 2">2629</strain>
    </source>
</reference>
<sequence length="252" mass="28018">MPVNIHHIESIHGWVLHYTEQAEAYLAETPVYDIEKRREMVSDYLMDYIPRALDVKSARLGDSFTYEFIVGIITIVSAIPGGKLMAGALGGKTFRSKAMEEFGIDSDASVLSLIVQAMVDAGVITDKNPTLTAQGLAKAKGFAKTTLKFVWNEGGLKEEVRDELIRELGNELADQLWHEFLHLKPIIGTIISVRRGEKKAIKKLDAIINSTRQVALSVHTSVVVPTVLERLGLGLKDIQVSPLRRLTSWRIQ</sequence>
<accession>A0A409W5I0</accession>
<protein>
    <submittedName>
        <fullName evidence="1">Uncharacterized protein</fullName>
    </submittedName>
</protein>